<evidence type="ECO:0000259" key="8">
    <source>
        <dbReference type="PROSITE" id="PS51202"/>
    </source>
</evidence>
<evidence type="ECO:0000256" key="6">
    <source>
        <dbReference type="ARBA" id="ARBA00023065"/>
    </source>
</evidence>
<dbReference type="Gene3D" id="3.30.70.1450">
    <property type="entry name" value="Regulator of K+ conductance, C-terminal domain"/>
    <property type="match status" value="1"/>
</dbReference>
<keyword evidence="9" id="KW-0407">Ion channel</keyword>
<protein>
    <recommendedName>
        <fullName evidence="1">Trk system potassium uptake protein TrkA</fullName>
    </recommendedName>
</protein>
<keyword evidence="4" id="KW-0630">Potassium</keyword>
<name>A0A101ES87_9THEM</name>
<dbReference type="AlphaFoldDB" id="A0A101ES87"/>
<keyword evidence="5" id="KW-0520">NAD</keyword>
<dbReference type="Gene3D" id="3.40.50.720">
    <property type="entry name" value="NAD(P)-binding Rossmann-like Domain"/>
    <property type="match status" value="1"/>
</dbReference>
<dbReference type="InterPro" id="IPR003148">
    <property type="entry name" value="RCK_N"/>
</dbReference>
<accession>A0A101ES87</accession>
<dbReference type="SUPFAM" id="SSF116726">
    <property type="entry name" value="TrkA C-terminal domain-like"/>
    <property type="match status" value="1"/>
</dbReference>
<keyword evidence="6" id="KW-0406">Ion transport</keyword>
<proteinExistence type="predicted"/>
<dbReference type="Pfam" id="PF02080">
    <property type="entry name" value="TrkA_C"/>
    <property type="match status" value="1"/>
</dbReference>
<evidence type="ECO:0000256" key="3">
    <source>
        <dbReference type="ARBA" id="ARBA00022538"/>
    </source>
</evidence>
<dbReference type="Proteomes" id="UP000058636">
    <property type="component" value="Unassembled WGS sequence"/>
</dbReference>
<keyword evidence="2" id="KW-0813">Transport</keyword>
<dbReference type="PROSITE" id="PS51202">
    <property type="entry name" value="RCK_C"/>
    <property type="match status" value="1"/>
</dbReference>
<evidence type="ECO:0000256" key="2">
    <source>
        <dbReference type="ARBA" id="ARBA00022448"/>
    </source>
</evidence>
<dbReference type="PROSITE" id="PS51201">
    <property type="entry name" value="RCK_N"/>
    <property type="match status" value="1"/>
</dbReference>
<evidence type="ECO:0000313" key="9">
    <source>
        <dbReference type="EMBL" id="KUK23717.1"/>
    </source>
</evidence>
<evidence type="ECO:0000256" key="4">
    <source>
        <dbReference type="ARBA" id="ARBA00022958"/>
    </source>
</evidence>
<reference evidence="9 10" key="1">
    <citation type="journal article" date="2015" name="MBio">
        <title>Genome-Resolved Metagenomic Analysis Reveals Roles for Candidate Phyla and Other Microbial Community Members in Biogeochemical Transformations in Oil Reservoirs.</title>
        <authorList>
            <person name="Hu P."/>
            <person name="Tom L."/>
            <person name="Singh A."/>
            <person name="Thomas B.C."/>
            <person name="Baker B.J."/>
            <person name="Piceno Y.M."/>
            <person name="Andersen G.L."/>
            <person name="Banfield J.F."/>
        </authorList>
    </citation>
    <scope>NUCLEOTIDE SEQUENCE [LARGE SCALE GENOMIC DNA]</scope>
    <source>
        <strain evidence="9">46_26</strain>
    </source>
</reference>
<dbReference type="GO" id="GO:0005886">
    <property type="term" value="C:plasma membrane"/>
    <property type="evidence" value="ECO:0007669"/>
    <property type="project" value="InterPro"/>
</dbReference>
<feature type="domain" description="RCK N-terminal" evidence="7">
    <location>
        <begin position="1"/>
        <end position="117"/>
    </location>
</feature>
<dbReference type="InterPro" id="IPR006036">
    <property type="entry name" value="K_uptake_TrkA"/>
</dbReference>
<dbReference type="InterPro" id="IPR006037">
    <property type="entry name" value="RCK_C"/>
</dbReference>
<dbReference type="GO" id="GO:0015079">
    <property type="term" value="F:potassium ion transmembrane transporter activity"/>
    <property type="evidence" value="ECO:0007669"/>
    <property type="project" value="InterPro"/>
</dbReference>
<evidence type="ECO:0000313" key="10">
    <source>
        <dbReference type="Proteomes" id="UP000058636"/>
    </source>
</evidence>
<dbReference type="InterPro" id="IPR036721">
    <property type="entry name" value="RCK_C_sf"/>
</dbReference>
<dbReference type="InterPro" id="IPR036291">
    <property type="entry name" value="NAD(P)-bd_dom_sf"/>
</dbReference>
<gene>
    <name evidence="9" type="ORF">XD57_0183</name>
</gene>
<sequence>MRVIIIGGETTAYYLARSMLSRKYSVVIINKDRELCEEFAKKLKATIIHGDGSHKEILRDAEVSKNDVVVILTPRDEVNLFIAQLVMKDFGVKRVVSLVNDPGNMEIFKKMGITTVLNLTTLITNTVEALIFPDEFSSIIPLEQGIEFLSVNVEEDSPVVGKKLKDLPLPRDSIIAAIVRGGVLVVPRGDTEILSGDKLYVIVSAEAKETVEETLLGR</sequence>
<organism evidence="9 10">
    <name type="scientific">Thermotoga petrophila</name>
    <dbReference type="NCBI Taxonomy" id="93929"/>
    <lineage>
        <taxon>Bacteria</taxon>
        <taxon>Thermotogati</taxon>
        <taxon>Thermotogota</taxon>
        <taxon>Thermotogae</taxon>
        <taxon>Thermotogales</taxon>
        <taxon>Thermotogaceae</taxon>
        <taxon>Thermotoga</taxon>
    </lineage>
</organism>
<evidence type="ECO:0000259" key="7">
    <source>
        <dbReference type="PROSITE" id="PS51201"/>
    </source>
</evidence>
<evidence type="ECO:0000256" key="5">
    <source>
        <dbReference type="ARBA" id="ARBA00023027"/>
    </source>
</evidence>
<dbReference type="SUPFAM" id="SSF51735">
    <property type="entry name" value="NAD(P)-binding Rossmann-fold domains"/>
    <property type="match status" value="1"/>
</dbReference>
<dbReference type="RefSeq" id="WP_334099847.1">
    <property type="nucleotide sequence ID" value="NZ_DAITJQ010000001.1"/>
</dbReference>
<dbReference type="PANTHER" id="PTHR43833:SF5">
    <property type="entry name" value="TRK SYSTEM POTASSIUM UPTAKE PROTEIN TRKA"/>
    <property type="match status" value="1"/>
</dbReference>
<dbReference type="PRINTS" id="PR00335">
    <property type="entry name" value="KUPTAKETRKA"/>
</dbReference>
<comment type="caution">
    <text evidence="9">The sequence shown here is derived from an EMBL/GenBank/DDBJ whole genome shotgun (WGS) entry which is preliminary data.</text>
</comment>
<dbReference type="InterPro" id="IPR050721">
    <property type="entry name" value="Trk_Ktr_HKT_K-transport"/>
</dbReference>
<feature type="domain" description="RCK C-terminal" evidence="8">
    <location>
        <begin position="134"/>
        <end position="217"/>
    </location>
</feature>
<keyword evidence="3" id="KW-0633">Potassium transport</keyword>
<evidence type="ECO:0000256" key="1">
    <source>
        <dbReference type="ARBA" id="ARBA00017378"/>
    </source>
</evidence>
<dbReference type="PANTHER" id="PTHR43833">
    <property type="entry name" value="POTASSIUM CHANNEL PROTEIN 2-RELATED-RELATED"/>
    <property type="match status" value="1"/>
</dbReference>
<dbReference type="EMBL" id="LGFG01000007">
    <property type="protein sequence ID" value="KUK23717.1"/>
    <property type="molecule type" value="Genomic_DNA"/>
</dbReference>
<dbReference type="Pfam" id="PF02254">
    <property type="entry name" value="TrkA_N"/>
    <property type="match status" value="1"/>
</dbReference>
<dbReference type="PATRIC" id="fig|93930.3.peg.812"/>